<gene>
    <name evidence="9" type="ORF">QE417_001117</name>
</gene>
<evidence type="ECO:0000313" key="9">
    <source>
        <dbReference type="EMBL" id="MDT3402045.1"/>
    </source>
</evidence>
<dbReference type="Gene3D" id="1.25.40.390">
    <property type="match status" value="1"/>
</dbReference>
<evidence type="ECO:0008006" key="11">
    <source>
        <dbReference type="Google" id="ProtNLM"/>
    </source>
</evidence>
<evidence type="ECO:0000256" key="6">
    <source>
        <dbReference type="SAM" id="SignalP"/>
    </source>
</evidence>
<evidence type="ECO:0000259" key="7">
    <source>
        <dbReference type="Pfam" id="PF07980"/>
    </source>
</evidence>
<organism evidence="9 10">
    <name type="scientific">Mucilaginibacter terrae</name>
    <dbReference type="NCBI Taxonomy" id="1955052"/>
    <lineage>
        <taxon>Bacteria</taxon>
        <taxon>Pseudomonadati</taxon>
        <taxon>Bacteroidota</taxon>
        <taxon>Sphingobacteriia</taxon>
        <taxon>Sphingobacteriales</taxon>
        <taxon>Sphingobacteriaceae</taxon>
        <taxon>Mucilaginibacter</taxon>
    </lineage>
</organism>
<evidence type="ECO:0000256" key="5">
    <source>
        <dbReference type="ARBA" id="ARBA00023237"/>
    </source>
</evidence>
<evidence type="ECO:0000256" key="2">
    <source>
        <dbReference type="ARBA" id="ARBA00006275"/>
    </source>
</evidence>
<dbReference type="InterPro" id="IPR033985">
    <property type="entry name" value="SusD-like_N"/>
</dbReference>
<dbReference type="CDD" id="cd08977">
    <property type="entry name" value="SusD"/>
    <property type="match status" value="1"/>
</dbReference>
<dbReference type="PROSITE" id="PS51257">
    <property type="entry name" value="PROKAR_LIPOPROTEIN"/>
    <property type="match status" value="1"/>
</dbReference>
<comment type="similarity">
    <text evidence="2">Belongs to the SusD family.</text>
</comment>
<proteinExistence type="inferred from homology"/>
<keyword evidence="5" id="KW-0998">Cell outer membrane</keyword>
<dbReference type="InterPro" id="IPR012944">
    <property type="entry name" value="SusD_RagB_dom"/>
</dbReference>
<dbReference type="InterPro" id="IPR011990">
    <property type="entry name" value="TPR-like_helical_dom_sf"/>
</dbReference>
<keyword evidence="3 6" id="KW-0732">Signal</keyword>
<evidence type="ECO:0000256" key="1">
    <source>
        <dbReference type="ARBA" id="ARBA00004442"/>
    </source>
</evidence>
<dbReference type="Proteomes" id="UP001258315">
    <property type="component" value="Unassembled WGS sequence"/>
</dbReference>
<dbReference type="EMBL" id="JAVLVU010000001">
    <property type="protein sequence ID" value="MDT3402045.1"/>
    <property type="molecule type" value="Genomic_DNA"/>
</dbReference>
<feature type="domain" description="SusD-like N-terminal" evidence="8">
    <location>
        <begin position="71"/>
        <end position="223"/>
    </location>
</feature>
<evidence type="ECO:0000259" key="8">
    <source>
        <dbReference type="Pfam" id="PF14322"/>
    </source>
</evidence>
<protein>
    <recommendedName>
        <fullName evidence="11">RagB/SusD family nutrient uptake outer membrane protein</fullName>
    </recommendedName>
</protein>
<dbReference type="Pfam" id="PF07980">
    <property type="entry name" value="SusD_RagB"/>
    <property type="match status" value="1"/>
</dbReference>
<sequence>MKKQLHHIYGAMLLLMALSGCSKDFFEPSYTEGPITEESIWITDRRVREYLNQGYNYLLGRYNVDNAGALLASASDEAVNSNLNSSINIINNGTWGPLRTIDEQYTNLYTGLRVANVFLEKSPTSTIYPVSDLTGLRGEAFFLRAMYHFELFKRYGQIVLANRSFEVGEDLNLPRNSVDDVVKSITTDCDSAINQIPAASTRDWDAANYGRATKAAGMALKAKALLIYASPLYNTVNDLTRWQNAANAAKALIDLNKHGLLSATDYPNLWDYTNTATSYNREVIFATPAGSINTIESNNAPIGFTGGLGRTNPTQDLVDAFEMRNGKPITDPTSGYNPQNPYLNRDTRLNQFIVYNGASFKTGSLTRNVETFDGGLDNVLTNVNSTKSGYYLRKFLSGNATYNVTTITNVRRPWVFFRYAETLLIYAEALNEVSGPTQPVYDAVNAVRVRAQMPALPAGLSQTDMRERIRNERRVELCFEEQRFYDVRRWKQGETYFNGPVRGMKITKSGTTLNYTPFVIENRVFSAKNYLYPLQQSEIDKADKLKQNPGYN</sequence>
<evidence type="ECO:0000313" key="10">
    <source>
        <dbReference type="Proteomes" id="UP001258315"/>
    </source>
</evidence>
<evidence type="ECO:0000256" key="3">
    <source>
        <dbReference type="ARBA" id="ARBA00022729"/>
    </source>
</evidence>
<feature type="domain" description="RagB/SusD" evidence="7">
    <location>
        <begin position="306"/>
        <end position="551"/>
    </location>
</feature>
<comment type="caution">
    <text evidence="9">The sequence shown here is derived from an EMBL/GenBank/DDBJ whole genome shotgun (WGS) entry which is preliminary data.</text>
</comment>
<evidence type="ECO:0000256" key="4">
    <source>
        <dbReference type="ARBA" id="ARBA00023136"/>
    </source>
</evidence>
<feature type="chain" id="PRO_5047297847" description="RagB/SusD family nutrient uptake outer membrane protein" evidence="6">
    <location>
        <begin position="23"/>
        <end position="552"/>
    </location>
</feature>
<dbReference type="Pfam" id="PF14322">
    <property type="entry name" value="SusD-like_3"/>
    <property type="match status" value="1"/>
</dbReference>
<dbReference type="RefSeq" id="WP_311948166.1">
    <property type="nucleotide sequence ID" value="NZ_JAVLVU010000001.1"/>
</dbReference>
<dbReference type="SUPFAM" id="SSF48452">
    <property type="entry name" value="TPR-like"/>
    <property type="match status" value="1"/>
</dbReference>
<name>A0ABU3GQI3_9SPHI</name>
<comment type="subcellular location">
    <subcellularLocation>
        <location evidence="1">Cell outer membrane</location>
    </subcellularLocation>
</comment>
<reference evidence="10" key="1">
    <citation type="submission" date="2023-07" db="EMBL/GenBank/DDBJ databases">
        <title>Functional and genomic diversity of the sorghum phyllosphere microbiome.</title>
        <authorList>
            <person name="Shade A."/>
        </authorList>
    </citation>
    <scope>NUCLEOTIDE SEQUENCE [LARGE SCALE GENOMIC DNA]</scope>
    <source>
        <strain evidence="10">SORGH_AS_0422</strain>
    </source>
</reference>
<feature type="signal peptide" evidence="6">
    <location>
        <begin position="1"/>
        <end position="22"/>
    </location>
</feature>
<keyword evidence="10" id="KW-1185">Reference proteome</keyword>
<accession>A0ABU3GQI3</accession>
<keyword evidence="4" id="KW-0472">Membrane</keyword>